<keyword evidence="2" id="KW-0732">Signal</keyword>
<organism evidence="3 4">
    <name type="scientific">Daucus carota subsp. sativus</name>
    <name type="common">Carrot</name>
    <dbReference type="NCBI Taxonomy" id="79200"/>
    <lineage>
        <taxon>Eukaryota</taxon>
        <taxon>Viridiplantae</taxon>
        <taxon>Streptophyta</taxon>
        <taxon>Embryophyta</taxon>
        <taxon>Tracheophyta</taxon>
        <taxon>Spermatophyta</taxon>
        <taxon>Magnoliopsida</taxon>
        <taxon>eudicotyledons</taxon>
        <taxon>Gunneridae</taxon>
        <taxon>Pentapetalae</taxon>
        <taxon>asterids</taxon>
        <taxon>campanulids</taxon>
        <taxon>Apiales</taxon>
        <taxon>Apiaceae</taxon>
        <taxon>Apioideae</taxon>
        <taxon>Scandiceae</taxon>
        <taxon>Daucinae</taxon>
        <taxon>Daucus</taxon>
        <taxon>Daucus sect. Daucus</taxon>
    </lineage>
</organism>
<keyword evidence="4" id="KW-1185">Reference proteome</keyword>
<reference evidence="3" key="1">
    <citation type="journal article" date="2016" name="Nat. Genet.">
        <title>A high-quality carrot genome assembly provides new insights into carotenoid accumulation and asterid genome evolution.</title>
        <authorList>
            <person name="Iorizzo M."/>
            <person name="Ellison S."/>
            <person name="Senalik D."/>
            <person name="Zeng P."/>
            <person name="Satapoomin P."/>
            <person name="Huang J."/>
            <person name="Bowman M."/>
            <person name="Iovene M."/>
            <person name="Sanseverino W."/>
            <person name="Cavagnaro P."/>
            <person name="Yildiz M."/>
            <person name="Macko-Podgorni A."/>
            <person name="Moranska E."/>
            <person name="Grzebelus E."/>
            <person name="Grzebelus D."/>
            <person name="Ashrafi H."/>
            <person name="Zheng Z."/>
            <person name="Cheng S."/>
            <person name="Spooner D."/>
            <person name="Van Deynze A."/>
            <person name="Simon P."/>
        </authorList>
    </citation>
    <scope>NUCLEOTIDE SEQUENCE</scope>
    <source>
        <tissue evidence="3">Leaf</tissue>
    </source>
</reference>
<feature type="compositionally biased region" description="Polar residues" evidence="1">
    <location>
        <begin position="160"/>
        <end position="185"/>
    </location>
</feature>
<evidence type="ECO:0008006" key="5">
    <source>
        <dbReference type="Google" id="ProtNLM"/>
    </source>
</evidence>
<feature type="chain" id="PRO_5041919418" description="Pollen Ole e 1 allergen and extensin family protein" evidence="2">
    <location>
        <begin position="24"/>
        <end position="324"/>
    </location>
</feature>
<dbReference type="KEGG" id="dcr:108213575"/>
<sequence length="324" mass="34760">MSWLSIFLILSLALSSQLSGARSVTVKRRRSFVLVVGTVYCDTCLQGKFSHASHFIPGASVAVECDATDSKPSIYKEVRTNKHGDFRVELPFSVGKHVKKILGCSVKLIKSSHPYCAVAATTTSSSFHLKSTSPRTQIFSAGAFTFKPVAQPELCKQKSDVQSSNNLNSAETSNSGPTFPNSFLDPQTPEFPPVDDIGQFAPTPKLPSLPPLPQLPPLPGLPGLPFLPPINPEPSDSSKGSDDQVSNQKTFTFPPNPFHPPIILNPYLHPPGAIITSPPSSIFPFIPSPPPPAFSLIPPFPFEPFGFPGTPPPVLSSLSNKISP</sequence>
<evidence type="ECO:0000256" key="1">
    <source>
        <dbReference type="SAM" id="MobiDB-lite"/>
    </source>
</evidence>
<reference evidence="3" key="2">
    <citation type="submission" date="2022-03" db="EMBL/GenBank/DDBJ databases">
        <title>Draft title - Genomic analysis of global carrot germplasm unveils the trajectory of domestication and the origin of high carotenoid orange carrot.</title>
        <authorList>
            <person name="Iorizzo M."/>
            <person name="Ellison S."/>
            <person name="Senalik D."/>
            <person name="Macko-Podgorni A."/>
            <person name="Grzebelus D."/>
            <person name="Bostan H."/>
            <person name="Rolling W."/>
            <person name="Curaba J."/>
            <person name="Simon P."/>
        </authorList>
    </citation>
    <scope>NUCLEOTIDE SEQUENCE</scope>
    <source>
        <tissue evidence="3">Leaf</tissue>
    </source>
</reference>
<evidence type="ECO:0000256" key="2">
    <source>
        <dbReference type="SAM" id="SignalP"/>
    </source>
</evidence>
<accession>A0AAF0WRL9</accession>
<feature type="region of interest" description="Disordered" evidence="1">
    <location>
        <begin position="156"/>
        <end position="253"/>
    </location>
</feature>
<dbReference type="Pfam" id="PF01190">
    <property type="entry name" value="Pollen_Ole_e_1"/>
    <property type="match status" value="1"/>
</dbReference>
<dbReference type="PANTHER" id="PTHR47273:SF4">
    <property type="entry name" value="EXPRESSED PROTEIN"/>
    <property type="match status" value="1"/>
</dbReference>
<protein>
    <recommendedName>
        <fullName evidence="5">Pollen Ole e 1 allergen and extensin family protein</fullName>
    </recommendedName>
</protein>
<evidence type="ECO:0000313" key="3">
    <source>
        <dbReference type="EMBL" id="WOG93218.1"/>
    </source>
</evidence>
<dbReference type="PANTHER" id="PTHR47273">
    <property type="entry name" value="EXPRESSED PROTEIN"/>
    <property type="match status" value="1"/>
</dbReference>
<dbReference type="EMBL" id="CP093345">
    <property type="protein sequence ID" value="WOG93218.1"/>
    <property type="molecule type" value="Genomic_DNA"/>
</dbReference>
<evidence type="ECO:0000313" key="4">
    <source>
        <dbReference type="Proteomes" id="UP000077755"/>
    </source>
</evidence>
<name>A0AAF0WRL9_DAUCS</name>
<proteinExistence type="predicted"/>
<feature type="signal peptide" evidence="2">
    <location>
        <begin position="1"/>
        <end position="23"/>
    </location>
</feature>
<dbReference type="AlphaFoldDB" id="A0AAF0WRL9"/>
<gene>
    <name evidence="3" type="ORF">DCAR_0312499</name>
</gene>
<feature type="compositionally biased region" description="Pro residues" evidence="1">
    <location>
        <begin position="204"/>
        <end position="232"/>
    </location>
</feature>
<feature type="compositionally biased region" description="Polar residues" evidence="1">
    <location>
        <begin position="235"/>
        <end position="251"/>
    </location>
</feature>
<dbReference type="Proteomes" id="UP000077755">
    <property type="component" value="Chromosome 3"/>
</dbReference>